<sequence length="74" mass="8248">MIIGRHDLFSEKHHNTTETYATPATVLMLLKFFFHLGLSNKINQDCSGCGNNSGNTTRHILLGPDNPGHIDKEQ</sequence>
<gene>
    <name evidence="1" type="ORF">NCTC11343_01248</name>
</gene>
<dbReference type="EMBL" id="UAUU01000003">
    <property type="protein sequence ID" value="SPZ84704.1"/>
    <property type="molecule type" value="Genomic_DNA"/>
</dbReference>
<protein>
    <submittedName>
        <fullName evidence="1">Uncharacterized protein</fullName>
    </submittedName>
</protein>
<dbReference type="Proteomes" id="UP000251241">
    <property type="component" value="Unassembled WGS sequence"/>
</dbReference>
<organism evidence="1 2">
    <name type="scientific">Sphingobacterium multivorum</name>
    <dbReference type="NCBI Taxonomy" id="28454"/>
    <lineage>
        <taxon>Bacteria</taxon>
        <taxon>Pseudomonadati</taxon>
        <taxon>Bacteroidota</taxon>
        <taxon>Sphingobacteriia</taxon>
        <taxon>Sphingobacteriales</taxon>
        <taxon>Sphingobacteriaceae</taxon>
        <taxon>Sphingobacterium</taxon>
    </lineage>
</organism>
<evidence type="ECO:0000313" key="1">
    <source>
        <dbReference type="EMBL" id="SPZ84704.1"/>
    </source>
</evidence>
<accession>A0A2X2ITS9</accession>
<dbReference type="AlphaFoldDB" id="A0A2X2ITS9"/>
<evidence type="ECO:0000313" key="2">
    <source>
        <dbReference type="Proteomes" id="UP000251241"/>
    </source>
</evidence>
<name>A0A2X2ITS9_SPHMU</name>
<proteinExistence type="predicted"/>
<reference evidence="1 2" key="1">
    <citation type="submission" date="2018-06" db="EMBL/GenBank/DDBJ databases">
        <authorList>
            <consortium name="Pathogen Informatics"/>
            <person name="Doyle S."/>
        </authorList>
    </citation>
    <scope>NUCLEOTIDE SEQUENCE [LARGE SCALE GENOMIC DNA]</scope>
    <source>
        <strain evidence="1 2">NCTC11343</strain>
    </source>
</reference>